<dbReference type="EMBL" id="CP036432">
    <property type="protein sequence ID" value="QDV88318.1"/>
    <property type="molecule type" value="Genomic_DNA"/>
</dbReference>
<gene>
    <name evidence="1" type="ORF">TBK1r_73500</name>
</gene>
<proteinExistence type="predicted"/>
<dbReference type="Gene3D" id="3.40.50.12370">
    <property type="match status" value="1"/>
</dbReference>
<sequence>MRRANCWNLVRKGPDGAVSCYIERGIAIESGACTDVAVAAGLSTSLPAAATCFPPVRYFPQRDPPFMSDSEPNEVDRGVDESMRMFEKSKVGDEPALQPIKPARVLLVLDGSSQDKSGIAAAGFLRETFNVETLVLDARPSPDGDITTAVVDAVSGARPIQRGEGESYEMILAALQTHAVDLLVVPCPFGRDFDKVGTDSAGTVIDVLLSRCPCPMLVIRREDQTLAECVGKVSVVVGAECDVELKAAAWAFGLSADDATVTLDLVVEKEQYENIKSIVEALSDGATLDPESFSDALTKTHHSIHGAMAKTATELGRSYHLRPLAGEVAPPNPLQNRDQTLLVLPLEVDDRFGQGFAQDRIRRSPHPVLVVPSHVPQG</sequence>
<dbReference type="Proteomes" id="UP000318081">
    <property type="component" value="Chromosome"/>
</dbReference>
<reference evidence="1 2" key="1">
    <citation type="submission" date="2019-02" db="EMBL/GenBank/DDBJ databases">
        <title>Deep-cultivation of Planctomycetes and their phenomic and genomic characterization uncovers novel biology.</title>
        <authorList>
            <person name="Wiegand S."/>
            <person name="Jogler M."/>
            <person name="Boedeker C."/>
            <person name="Pinto D."/>
            <person name="Vollmers J."/>
            <person name="Rivas-Marin E."/>
            <person name="Kohn T."/>
            <person name="Peeters S.H."/>
            <person name="Heuer A."/>
            <person name="Rast P."/>
            <person name="Oberbeckmann S."/>
            <person name="Bunk B."/>
            <person name="Jeske O."/>
            <person name="Meyerdierks A."/>
            <person name="Storesund J.E."/>
            <person name="Kallscheuer N."/>
            <person name="Luecker S."/>
            <person name="Lage O.M."/>
            <person name="Pohl T."/>
            <person name="Merkel B.J."/>
            <person name="Hornburger P."/>
            <person name="Mueller R.-W."/>
            <person name="Bruemmer F."/>
            <person name="Labrenz M."/>
            <person name="Spormann A.M."/>
            <person name="Op den Camp H."/>
            <person name="Overmann J."/>
            <person name="Amann R."/>
            <person name="Jetten M.S.M."/>
            <person name="Mascher T."/>
            <person name="Medema M.H."/>
            <person name="Devos D.P."/>
            <person name="Kaster A.-K."/>
            <person name="Ovreas L."/>
            <person name="Rohde M."/>
            <person name="Galperin M.Y."/>
            <person name="Jogler C."/>
        </authorList>
    </citation>
    <scope>NUCLEOTIDE SEQUENCE [LARGE SCALE GENOMIC DNA]</scope>
    <source>
        <strain evidence="1 2">TBK1r</strain>
    </source>
</reference>
<protein>
    <submittedName>
        <fullName evidence="1">Universal stress protein family protein</fullName>
    </submittedName>
</protein>
<organism evidence="1 2">
    <name type="scientific">Stieleria magnilauensis</name>
    <dbReference type="NCBI Taxonomy" id="2527963"/>
    <lineage>
        <taxon>Bacteria</taxon>
        <taxon>Pseudomonadati</taxon>
        <taxon>Planctomycetota</taxon>
        <taxon>Planctomycetia</taxon>
        <taxon>Pirellulales</taxon>
        <taxon>Pirellulaceae</taxon>
        <taxon>Stieleria</taxon>
    </lineage>
</organism>
<evidence type="ECO:0000313" key="2">
    <source>
        <dbReference type="Proteomes" id="UP000318081"/>
    </source>
</evidence>
<evidence type="ECO:0000313" key="1">
    <source>
        <dbReference type="EMBL" id="QDV88318.1"/>
    </source>
</evidence>
<dbReference type="SUPFAM" id="SSF52402">
    <property type="entry name" value="Adenine nucleotide alpha hydrolases-like"/>
    <property type="match status" value="1"/>
</dbReference>
<keyword evidence="2" id="KW-1185">Reference proteome</keyword>
<accession>A0ABX5Y218</accession>
<name>A0ABX5Y218_9BACT</name>